<dbReference type="EMBL" id="WVHS01000001">
    <property type="protein sequence ID" value="MXV14135.1"/>
    <property type="molecule type" value="Genomic_DNA"/>
</dbReference>
<gene>
    <name evidence="7" type="ORF">GS398_02390</name>
</gene>
<evidence type="ECO:0000256" key="3">
    <source>
        <dbReference type="ARBA" id="ARBA00022692"/>
    </source>
</evidence>
<reference evidence="7 8" key="1">
    <citation type="submission" date="2019-11" db="EMBL/GenBank/DDBJ databases">
        <title>Pedobacter sp. HMF7056 Genome sequencing and assembly.</title>
        <authorList>
            <person name="Kang H."/>
            <person name="Kim H."/>
            <person name="Joh K."/>
        </authorList>
    </citation>
    <scope>NUCLEOTIDE SEQUENCE [LARGE SCALE GENOMIC DNA]</scope>
    <source>
        <strain evidence="7 8">HMF7056</strain>
    </source>
</reference>
<dbReference type="PANTHER" id="PTHR21716">
    <property type="entry name" value="TRANSMEMBRANE PROTEIN"/>
    <property type="match status" value="1"/>
</dbReference>
<name>A0A7K1XT10_9SPHI</name>
<dbReference type="PROSITE" id="PS51257">
    <property type="entry name" value="PROKAR_LIPOPROTEIN"/>
    <property type="match status" value="1"/>
</dbReference>
<evidence type="ECO:0000313" key="7">
    <source>
        <dbReference type="EMBL" id="MXV14135.1"/>
    </source>
</evidence>
<protein>
    <submittedName>
        <fullName evidence="7">AI-2E family transporter</fullName>
    </submittedName>
</protein>
<sequence length="355" mass="39773">MSLFNHRQRNSVVLFILILLGACVVYSLRAIAGSMLSTIIMFTILRPVYLYFADSLRWRRSVAALTVMIGSFIIIILPFLTLTMMVINKIADFKKDAIRIRVIGSKIDDFLSDKFNQPDMYEHLIEKSNTLAGELFPSILGGAGEIALGITIMYFLLYFMFTQHEEFEAGMLKYAPFREQNALKFATELKNITYSNVLGQGFIAFVQGALVSIGFFIFGIDDAIFWGVVCIFLSFLPVVGAPIVFIPAALIQIFNGNTFSGTGLLLWGLILVINIDNVIRFIIAKRVADTHPIITVIGVIIGIPMFGIMGLVFGPLLLSYFILTIRIYETSKMASERLEKIRLSEEKNNISENTL</sequence>
<evidence type="ECO:0000256" key="2">
    <source>
        <dbReference type="ARBA" id="ARBA00009773"/>
    </source>
</evidence>
<evidence type="ECO:0000313" key="8">
    <source>
        <dbReference type="Proteomes" id="UP000451233"/>
    </source>
</evidence>
<evidence type="ECO:0000256" key="4">
    <source>
        <dbReference type="ARBA" id="ARBA00022989"/>
    </source>
</evidence>
<dbReference type="GO" id="GO:0016020">
    <property type="term" value="C:membrane"/>
    <property type="evidence" value="ECO:0007669"/>
    <property type="project" value="UniProtKB-SubCell"/>
</dbReference>
<comment type="subcellular location">
    <subcellularLocation>
        <location evidence="1">Membrane</location>
        <topology evidence="1">Multi-pass membrane protein</topology>
    </subcellularLocation>
</comment>
<evidence type="ECO:0000256" key="1">
    <source>
        <dbReference type="ARBA" id="ARBA00004141"/>
    </source>
</evidence>
<dbReference type="AlphaFoldDB" id="A0A7K1XT10"/>
<evidence type="ECO:0000256" key="6">
    <source>
        <dbReference type="SAM" id="Phobius"/>
    </source>
</evidence>
<feature type="transmembrane region" description="Helical" evidence="6">
    <location>
        <begin position="34"/>
        <end position="52"/>
    </location>
</feature>
<feature type="transmembrane region" description="Helical" evidence="6">
    <location>
        <begin position="224"/>
        <end position="251"/>
    </location>
</feature>
<feature type="transmembrane region" description="Helical" evidence="6">
    <location>
        <begin position="64"/>
        <end position="87"/>
    </location>
</feature>
<comment type="caution">
    <text evidence="7">The sequence shown here is derived from an EMBL/GenBank/DDBJ whole genome shotgun (WGS) entry which is preliminary data.</text>
</comment>
<keyword evidence="4 6" id="KW-1133">Transmembrane helix</keyword>
<accession>A0A7K1XT10</accession>
<dbReference type="RefSeq" id="WP_160905136.1">
    <property type="nucleotide sequence ID" value="NZ_WVHS01000001.1"/>
</dbReference>
<dbReference type="Proteomes" id="UP000451233">
    <property type="component" value="Unassembled WGS sequence"/>
</dbReference>
<dbReference type="PANTHER" id="PTHR21716:SF4">
    <property type="entry name" value="TRANSMEMBRANE PROTEIN 245"/>
    <property type="match status" value="1"/>
</dbReference>
<dbReference type="Pfam" id="PF01594">
    <property type="entry name" value="AI-2E_transport"/>
    <property type="match status" value="1"/>
</dbReference>
<keyword evidence="3 6" id="KW-0812">Transmembrane</keyword>
<feature type="transmembrane region" description="Helical" evidence="6">
    <location>
        <begin position="12"/>
        <end position="28"/>
    </location>
</feature>
<keyword evidence="8" id="KW-1185">Reference proteome</keyword>
<feature type="transmembrane region" description="Helical" evidence="6">
    <location>
        <begin position="295"/>
        <end position="323"/>
    </location>
</feature>
<evidence type="ECO:0000256" key="5">
    <source>
        <dbReference type="ARBA" id="ARBA00023136"/>
    </source>
</evidence>
<dbReference type="InterPro" id="IPR002549">
    <property type="entry name" value="AI-2E-like"/>
</dbReference>
<feature type="transmembrane region" description="Helical" evidence="6">
    <location>
        <begin position="263"/>
        <end position="283"/>
    </location>
</feature>
<comment type="similarity">
    <text evidence="2">Belongs to the autoinducer-2 exporter (AI-2E) (TC 2.A.86) family.</text>
</comment>
<organism evidence="7 8">
    <name type="scientific">Hufsiella ginkgonis</name>
    <dbReference type="NCBI Taxonomy" id="2695274"/>
    <lineage>
        <taxon>Bacteria</taxon>
        <taxon>Pseudomonadati</taxon>
        <taxon>Bacteroidota</taxon>
        <taxon>Sphingobacteriia</taxon>
        <taxon>Sphingobacteriales</taxon>
        <taxon>Sphingobacteriaceae</taxon>
        <taxon>Hufsiella</taxon>
    </lineage>
</organism>
<feature type="transmembrane region" description="Helical" evidence="6">
    <location>
        <begin position="139"/>
        <end position="161"/>
    </location>
</feature>
<feature type="transmembrane region" description="Helical" evidence="6">
    <location>
        <begin position="197"/>
        <end position="218"/>
    </location>
</feature>
<keyword evidence="5 6" id="KW-0472">Membrane</keyword>
<proteinExistence type="inferred from homology"/>